<reference evidence="2" key="1">
    <citation type="submission" date="2022-01" db="EMBL/GenBank/DDBJ databases">
        <authorList>
            <person name="King R."/>
        </authorList>
    </citation>
    <scope>NUCLEOTIDE SEQUENCE</scope>
</reference>
<dbReference type="AlphaFoldDB" id="A0A9N9MI91"/>
<keyword evidence="1" id="KW-0175">Coiled coil</keyword>
<feature type="coiled-coil region" evidence="1">
    <location>
        <begin position="27"/>
        <end position="75"/>
    </location>
</feature>
<dbReference type="EMBL" id="OU892278">
    <property type="protein sequence ID" value="CAG9764805.1"/>
    <property type="molecule type" value="Genomic_DNA"/>
</dbReference>
<dbReference type="Proteomes" id="UP001152799">
    <property type="component" value="Chromosome 2"/>
</dbReference>
<protein>
    <submittedName>
        <fullName evidence="2">Uncharacterized protein</fullName>
    </submittedName>
</protein>
<dbReference type="Gene3D" id="1.20.5.1700">
    <property type="match status" value="1"/>
</dbReference>
<gene>
    <name evidence="2" type="ORF">CEUTPL_LOCUS5431</name>
</gene>
<organism evidence="2 3">
    <name type="scientific">Ceutorhynchus assimilis</name>
    <name type="common">cabbage seed weevil</name>
    <dbReference type="NCBI Taxonomy" id="467358"/>
    <lineage>
        <taxon>Eukaryota</taxon>
        <taxon>Metazoa</taxon>
        <taxon>Ecdysozoa</taxon>
        <taxon>Arthropoda</taxon>
        <taxon>Hexapoda</taxon>
        <taxon>Insecta</taxon>
        <taxon>Pterygota</taxon>
        <taxon>Neoptera</taxon>
        <taxon>Endopterygota</taxon>
        <taxon>Coleoptera</taxon>
        <taxon>Polyphaga</taxon>
        <taxon>Cucujiformia</taxon>
        <taxon>Curculionidae</taxon>
        <taxon>Ceutorhynchinae</taxon>
        <taxon>Ceutorhynchus</taxon>
    </lineage>
</organism>
<sequence>MFKPQPEIGRYFRSDCLDTINASVKDLPTINKRIDNLKNETKELKKQINENAPSYAQMIADTTNLKRQVEELNTEVTAQKTMCKNQPPSGDRPTIEPIETKTIFKCTDLWSKRKQQSK</sequence>
<accession>A0A9N9MI91</accession>
<evidence type="ECO:0000256" key="1">
    <source>
        <dbReference type="SAM" id="Coils"/>
    </source>
</evidence>
<keyword evidence="3" id="KW-1185">Reference proteome</keyword>
<evidence type="ECO:0000313" key="3">
    <source>
        <dbReference type="Proteomes" id="UP001152799"/>
    </source>
</evidence>
<evidence type="ECO:0000313" key="2">
    <source>
        <dbReference type="EMBL" id="CAG9764805.1"/>
    </source>
</evidence>
<name>A0A9N9MI91_9CUCU</name>
<proteinExistence type="predicted"/>